<evidence type="ECO:0000256" key="1">
    <source>
        <dbReference type="SAM" id="MobiDB-lite"/>
    </source>
</evidence>
<feature type="region of interest" description="Disordered" evidence="1">
    <location>
        <begin position="180"/>
        <end position="203"/>
    </location>
</feature>
<keyword evidence="3" id="KW-1185">Reference proteome</keyword>
<gene>
    <name evidence="2" type="ORF">ACFSVL_38640</name>
</gene>
<sequence>MTEADSALLIEGVREAVLAARTGDAPADRSLAALSALRALRDQLGAWEPELITAARTAGASWAVLAPALGVASRQAAERRYLRLQPSATGETTGEARVDAERDRRAGDRAVADWARRNASVLRRLAAEASSAAGLDEAGRESADRLGVALGEDDVTRLLPPMAEVRAHLELRHSVLADRLGEVGEQTDRLRQDAAGQRRARPR</sequence>
<feature type="compositionally biased region" description="Basic and acidic residues" evidence="1">
    <location>
        <begin position="180"/>
        <end position="192"/>
    </location>
</feature>
<name>A0ABW5HKC2_9PSEU</name>
<evidence type="ECO:0000313" key="2">
    <source>
        <dbReference type="EMBL" id="MFD2473371.1"/>
    </source>
</evidence>
<organism evidence="2 3">
    <name type="scientific">Amycolatopsis silviterrae</name>
    <dbReference type="NCBI Taxonomy" id="1656914"/>
    <lineage>
        <taxon>Bacteria</taxon>
        <taxon>Bacillati</taxon>
        <taxon>Actinomycetota</taxon>
        <taxon>Actinomycetes</taxon>
        <taxon>Pseudonocardiales</taxon>
        <taxon>Pseudonocardiaceae</taxon>
        <taxon>Amycolatopsis</taxon>
    </lineage>
</organism>
<dbReference type="EMBL" id="JBHUKS010000032">
    <property type="protein sequence ID" value="MFD2473371.1"/>
    <property type="molecule type" value="Genomic_DNA"/>
</dbReference>
<comment type="caution">
    <text evidence="2">The sequence shown here is derived from an EMBL/GenBank/DDBJ whole genome shotgun (WGS) entry which is preliminary data.</text>
</comment>
<protein>
    <submittedName>
        <fullName evidence="2">HSP18 transcriptional regulator</fullName>
    </submittedName>
</protein>
<dbReference type="Proteomes" id="UP001597483">
    <property type="component" value="Unassembled WGS sequence"/>
</dbReference>
<evidence type="ECO:0000313" key="3">
    <source>
        <dbReference type="Proteomes" id="UP001597483"/>
    </source>
</evidence>
<accession>A0ABW5HKC2</accession>
<dbReference type="RefSeq" id="WP_378311799.1">
    <property type="nucleotide sequence ID" value="NZ_JBHUKS010000032.1"/>
</dbReference>
<reference evidence="3" key="1">
    <citation type="journal article" date="2019" name="Int. J. Syst. Evol. Microbiol.">
        <title>The Global Catalogue of Microorganisms (GCM) 10K type strain sequencing project: providing services to taxonomists for standard genome sequencing and annotation.</title>
        <authorList>
            <consortium name="The Broad Institute Genomics Platform"/>
            <consortium name="The Broad Institute Genome Sequencing Center for Infectious Disease"/>
            <person name="Wu L."/>
            <person name="Ma J."/>
        </authorList>
    </citation>
    <scope>NUCLEOTIDE SEQUENCE [LARGE SCALE GENOMIC DNA]</scope>
    <source>
        <strain evidence="3">CGMCC 4.7641</strain>
    </source>
</reference>
<proteinExistence type="predicted"/>